<dbReference type="EMBL" id="PYVU01000044">
    <property type="protein sequence ID" value="PTB96585.1"/>
    <property type="molecule type" value="Genomic_DNA"/>
</dbReference>
<dbReference type="Proteomes" id="UP000240608">
    <property type="component" value="Unassembled WGS sequence"/>
</dbReference>
<dbReference type="AlphaFoldDB" id="A0A2T4DRY3"/>
<gene>
    <name evidence="1" type="ORF">C9994_06680</name>
</gene>
<sequence>MVEITSNDIKVDGSSIFDSSSFIFEQGLDATEFFLAVSRLEFRLSPKARVTNISLEGYGENRTTFPGVCSCSDDAELIEVIKYNITEDPTEYVYQLGWKELPCGYSTVQLGYRTNNGTDIVVSDDFLPCENGGGWFIAPPINQPNGPSLFWIKAGNAGIFRGCNNWVNNFVQEPIDFSKRRLK</sequence>
<organism evidence="1 2">
    <name type="scientific">Marivirga lumbricoides</name>
    <dbReference type="NCBI Taxonomy" id="1046115"/>
    <lineage>
        <taxon>Bacteria</taxon>
        <taxon>Pseudomonadati</taxon>
        <taxon>Bacteroidota</taxon>
        <taxon>Cytophagia</taxon>
        <taxon>Cytophagales</taxon>
        <taxon>Marivirgaceae</taxon>
        <taxon>Marivirga</taxon>
    </lineage>
</organism>
<evidence type="ECO:0000313" key="2">
    <source>
        <dbReference type="Proteomes" id="UP000240608"/>
    </source>
</evidence>
<protein>
    <submittedName>
        <fullName evidence="1">Uncharacterized protein</fullName>
    </submittedName>
</protein>
<accession>A0A2T4DRY3</accession>
<evidence type="ECO:0000313" key="1">
    <source>
        <dbReference type="EMBL" id="PTB96585.1"/>
    </source>
</evidence>
<comment type="caution">
    <text evidence="1">The sequence shown here is derived from an EMBL/GenBank/DDBJ whole genome shotgun (WGS) entry which is preliminary data.</text>
</comment>
<reference evidence="1 2" key="1">
    <citation type="submission" date="2018-03" db="EMBL/GenBank/DDBJ databases">
        <title>Cross-interface Injection: A General Nanoliter Liquid Handling Method Applied to Single Cells Genome Amplification Automated Nanoliter Liquid Handling Applied to Single Cell Multiple Displacement Amplification.</title>
        <authorList>
            <person name="Yun J."/>
            <person name="Xu P."/>
            <person name="Xu J."/>
            <person name="Dai X."/>
            <person name="Wang Y."/>
            <person name="Zheng X."/>
            <person name="Cao C."/>
            <person name="Yi Q."/>
            <person name="Zhu Y."/>
            <person name="Wang L."/>
            <person name="Dong Z."/>
            <person name="Huang Y."/>
            <person name="Huang L."/>
            <person name="Du W."/>
        </authorList>
    </citation>
    <scope>NUCLEOTIDE SEQUENCE [LARGE SCALE GENOMIC DNA]</scope>
    <source>
        <strain evidence="1 2">Z-D1-2</strain>
    </source>
</reference>
<proteinExistence type="predicted"/>
<name>A0A2T4DRY3_9BACT</name>